<evidence type="ECO:0000313" key="11">
    <source>
        <dbReference type="Proteomes" id="UP001069802"/>
    </source>
</evidence>
<keyword evidence="11" id="KW-1185">Reference proteome</keyword>
<dbReference type="Gene3D" id="2.60.40.10">
    <property type="entry name" value="Immunoglobulins"/>
    <property type="match status" value="1"/>
</dbReference>
<keyword evidence="6" id="KW-1015">Disulfide bond</keyword>
<keyword evidence="7" id="KW-0325">Glycoprotein</keyword>
<dbReference type="RefSeq" id="WP_269421769.1">
    <property type="nucleotide sequence ID" value="NZ_JAPWGY010000001.1"/>
</dbReference>
<comment type="subcellular location">
    <subcellularLocation>
        <location evidence="1">Membrane</location>
        <topology evidence="1">Single-pass type I membrane protein</topology>
    </subcellularLocation>
</comment>
<dbReference type="InterPro" id="IPR001343">
    <property type="entry name" value="Hemolysn_Ca-bd"/>
</dbReference>
<dbReference type="NCBIfam" id="TIGR03661">
    <property type="entry name" value="T1SS_VCA0849"/>
    <property type="match status" value="1"/>
</dbReference>
<dbReference type="PANTHER" id="PTHR10082:SF60">
    <property type="entry name" value="INTEGRIN BETA-PS"/>
    <property type="match status" value="1"/>
</dbReference>
<dbReference type="Pfam" id="PF13448">
    <property type="entry name" value="DUF4114"/>
    <property type="match status" value="1"/>
</dbReference>
<dbReference type="InterPro" id="IPR018511">
    <property type="entry name" value="Hemolysin-typ_Ca-bd_CS"/>
</dbReference>
<accession>A0ABT4LEP4</accession>
<dbReference type="PANTHER" id="PTHR10082">
    <property type="entry name" value="INTEGRIN BETA SUBUNIT"/>
    <property type="match status" value="1"/>
</dbReference>
<evidence type="ECO:0000259" key="9">
    <source>
        <dbReference type="PROSITE" id="PS50234"/>
    </source>
</evidence>
<dbReference type="PRINTS" id="PR00313">
    <property type="entry name" value="CABNDNGRPT"/>
</dbReference>
<gene>
    <name evidence="10" type="ORF">O4H49_02190</name>
</gene>
<dbReference type="PROSITE" id="PS00330">
    <property type="entry name" value="HEMOLYSIN_CALCIUM"/>
    <property type="match status" value="2"/>
</dbReference>
<dbReference type="Pfam" id="PF17963">
    <property type="entry name" value="Big_9"/>
    <property type="match status" value="1"/>
</dbReference>
<keyword evidence="5" id="KW-0472">Membrane</keyword>
<dbReference type="InterPro" id="IPR015812">
    <property type="entry name" value="Integrin_bsu"/>
</dbReference>
<dbReference type="PROSITE" id="PS50234">
    <property type="entry name" value="VWFA"/>
    <property type="match status" value="1"/>
</dbReference>
<evidence type="ECO:0000256" key="6">
    <source>
        <dbReference type="ARBA" id="ARBA00023157"/>
    </source>
</evidence>
<dbReference type="InterPro" id="IPR025193">
    <property type="entry name" value="DUF4114"/>
</dbReference>
<dbReference type="Pfam" id="PF17803">
    <property type="entry name" value="Cadherin_4"/>
    <property type="match status" value="1"/>
</dbReference>
<dbReference type="Gene3D" id="2.150.10.10">
    <property type="entry name" value="Serralysin-like metalloprotease, C-terminal"/>
    <property type="match status" value="1"/>
</dbReference>
<dbReference type="InterPro" id="IPR040853">
    <property type="entry name" value="RapA2_cadherin-like"/>
</dbReference>
<feature type="compositionally biased region" description="Low complexity" evidence="8">
    <location>
        <begin position="8"/>
        <end position="23"/>
    </location>
</feature>
<dbReference type="SMART" id="SM00187">
    <property type="entry name" value="INB"/>
    <property type="match status" value="1"/>
</dbReference>
<evidence type="ECO:0000256" key="7">
    <source>
        <dbReference type="ARBA" id="ARBA00023180"/>
    </source>
</evidence>
<comment type="similarity">
    <text evidence="2">Belongs to the integrin beta chain family.</text>
</comment>
<dbReference type="Pfam" id="PF00353">
    <property type="entry name" value="HemolysinCabind"/>
    <property type="match status" value="1"/>
</dbReference>
<dbReference type="InterPro" id="IPR002369">
    <property type="entry name" value="Integrin_bsu_VWA"/>
</dbReference>
<dbReference type="InterPro" id="IPR013783">
    <property type="entry name" value="Ig-like_fold"/>
</dbReference>
<dbReference type="Pfam" id="PF19116">
    <property type="entry name" value="DUF5801"/>
    <property type="match status" value="2"/>
</dbReference>
<evidence type="ECO:0000256" key="4">
    <source>
        <dbReference type="ARBA" id="ARBA00023037"/>
    </source>
</evidence>
<name>A0ABT4LEP4_9PROT</name>
<proteinExistence type="inferred from homology"/>
<reference evidence="10" key="1">
    <citation type="submission" date="2022-12" db="EMBL/GenBank/DDBJ databases">
        <title>Bacterial isolates from different developmental stages of Nematostella vectensis.</title>
        <authorList>
            <person name="Fraune S."/>
        </authorList>
    </citation>
    <scope>NUCLEOTIDE SEQUENCE</scope>
    <source>
        <strain evidence="10">G21630-S1</strain>
    </source>
</reference>
<dbReference type="InterPro" id="IPR043824">
    <property type="entry name" value="DUF5801"/>
</dbReference>
<evidence type="ECO:0000256" key="5">
    <source>
        <dbReference type="ARBA" id="ARBA00023136"/>
    </source>
</evidence>
<dbReference type="EMBL" id="JAPWGY010000001">
    <property type="protein sequence ID" value="MCZ4279569.1"/>
    <property type="molecule type" value="Genomic_DNA"/>
</dbReference>
<dbReference type="NCBIfam" id="TIGR01965">
    <property type="entry name" value="VCBS_repeat"/>
    <property type="match status" value="1"/>
</dbReference>
<dbReference type="InterPro" id="IPR019960">
    <property type="entry name" value="T1SS_VCA0849"/>
</dbReference>
<comment type="caution">
    <text evidence="10">The sequence shown here is derived from an EMBL/GenBank/DDBJ whole genome shotgun (WGS) entry which is preliminary data.</text>
</comment>
<evidence type="ECO:0000313" key="10">
    <source>
        <dbReference type="EMBL" id="MCZ4279569.1"/>
    </source>
</evidence>
<sequence>MTDHLTQGTPELTSTESTSGSEGRDYVVGQAAAVVVAAPTAAGQTIEQRLESGQQAVLDFDAAAATPSVDGDNFVLSFDSNGDGAADSQLVFLGLVSQAQGADAPVLVINGIEIAANQLIGQALALADGDGTLETAAGGTGAGNGPAGGGGSTYSDDLGENIDLLNAQGALGGTELGFGLLADGEDISDPAEGTFDITFLSVQTEVPGDGGEDGDNFVSGSFSGGFEDWQPNQHLGDESRAPMQVQFNFTPADNETLDSVVINALPDGVTLYIGGSDAANVYGGTFPVTILPEDYDAIFILPPADSDADITVNAVANISDPDSGDSASIPATAVAVVDAAADKPVFGDGGLSGDGLVDMYLLQDLTGSFRDDLANVKSAISGLIAKINGDAFTADVRLGAGSFKDKPLDPYGDDSDYVFQNAENVTDDLAAVQSAVDGFSATGGNDGPEAQIEALLNLAQNAGDLGFRSGASKYVVLTTDNSFHKAGDASGLGANDGDGDLTADLDEDYPSLAQLKAALADSGIVPIFMATSSYVAEYQALVDFLGVGEVHELTSDSSNLLANILSAGGAGSDSNVYDEQAEVTVPVNVTFGDYTDGSEVHTIVLSGIPSDWIPTFAYAYTVDGLAAGQNPGDIGLNTTYSITIDVTDLDDVGGLVDIDLTFNPQDWTSSRWSDGSSHDDGDATIGLKAIAEETNLSGDELTDLNNRAETEGSHTIRVVEDIPEVQGVTFTHDETRGVDAGSGDVAPLNAAVAAALIASTVGVHGSVIGQAEAEVSYDFKTDGPGTPTDASDVGTEKLQFEDYNSVEVTGMTAGGDADPSAIFLSRDDANPNIVWGLDDEGNAVFSVHLEQPTASSGTATMTFVQYQQINHTTDGDNSAGEHDDALSLVLSYVAIDGEGDVSTPATATITIEDDGPAFTANDAQEVDLSEVAMPPVGGIYSLVGVTEPVTVELAKIAHADSAGYNSSYGYFFVDTAGEPISGTVLWDNVKHEDGLTDSFTIDPSALPAGAVGFGFFLIPNGDSRNGGLGDDTDVTFKQVDGKWTAFVGDTALKGSGAPAFFSKPDLNPDGGQDHEVDNNLPGNSNWEDLLIPAGDGDFNDVNINVVVKGAPCAHVSGALSFDVGTDLAGASLKLVDEVSDVTSAGEAVTATLSADGSQIVGMTAAGEVVYVVTLKDVDLANGSAKYDFVQFRQIDHAGAEDAVLPVKFSVTLTDGDADTTTTNIVINLTDSGPTAATARVIFDETEGNQGNQERNLTADDRAAGMISKATQALAFDFGKDHVNGKVALTDKDGNAFDGAVSDLTDTLSGEKIYLYSEGDQVVGRVGTGGAADANGEIAFKASLDQMGTHDAADFVIEQFRAFKHTNTNSHNEQTSLDDIHYVVTDGDGDKTTAQKITINIKDDGPSIDSVYNNDDDLEESDLTWGDHKDAVYGKINANFGVDGGKFTGLELKSVTDPDGTAGDAVAPGFDGNLTSNGVAVMFGPAVVIGGKLTLVGQAGDAEVIKVELNEASGSFKVTLLGPIDHPDQNGGQQVGSADQLRLNFTATVTDGDGDTASKDFSVRIKDDGPDADDTRNGDHLHENTVQHAGSDKITGYLRGDFGGDGAGSAVITSLAFVEANDLPGDPHVAFTSGGEPVRFIGPVDDGNGNMVLKGVIGPNGSETSVITLTVNTTTRYYEIVLHEAVDHPNDHRTGYSDELEPHFNFVLTDADGDTSSAQLYFHITDDGVVARDDANTADAVQEDLDTTAVGNVLTNDDQGADGAVVTTTAAMVGTYGTVTIDANGDYTYVLNNGAANVQALAAGEVVYDSFTYRMEDADGDHDTATLKIKITGNNDAPVAVADGVDVVYGGVDVLTKADPSDAETFDFGVQNAGKSVKVFFEATTGGSWDPVGHNQDTFTVKINGVEVLVTHDRGTKSYSFDATIDNEGKVTVDFSATITGDDESLTVNGLNVTVPSIFTDENASVVIDVLANDTDVDHGDSPATFSLDAASFASGVPAVPTATATISGNKLVFNPGTDFDYLADGETATVVIDYTMSDDSGAASSSTATIIVTGTNDAPVAVDDIVLTNVTSGAVVIPDWALLKNDTDVDSELQVGGVSNPVDGTVSHTAGAASFTLDSGTDLSSLGFATSGSVRTINEVSGDGFKYNWFFGDWVSGTEKNSDFTQARQLWRGSWVRDDTTAADVVVHKIMFEGSLDSARDYDYRFGPNYDNTKKDRDAFRVTLLAGEVLSLGAITAEGNPDFKLYSASNSLLDSDFKTGSYTNTTGTSVEVYVRVEDNASIGRDTGRSDDYSVELKIDSTAIVSPSVTEGSFDYTAVDGHTSDGATVSVEVQDSSTITGTAADEILIGGNGADTLIGNGGDDTLLGNGGDDILLGGAGDDILVGGTGADRFVFKADTLGDTDTIKDFNTADGDVLDLGELLSGFSAGVDNDATATALQDYLSIANDGAHTIITVDADGSGAGTDVTTIRLENIDLLGGGLDQHDAIKALLDSGNLDVV</sequence>
<evidence type="ECO:0000256" key="1">
    <source>
        <dbReference type="ARBA" id="ARBA00004479"/>
    </source>
</evidence>
<organism evidence="10 11">
    <name type="scientific">Kiloniella laminariae</name>
    <dbReference type="NCBI Taxonomy" id="454162"/>
    <lineage>
        <taxon>Bacteria</taxon>
        <taxon>Pseudomonadati</taxon>
        <taxon>Pseudomonadota</taxon>
        <taxon>Alphaproteobacteria</taxon>
        <taxon>Rhodospirillales</taxon>
        <taxon>Kiloniellaceae</taxon>
        <taxon>Kiloniella</taxon>
    </lineage>
</organism>
<dbReference type="InterPro" id="IPR010221">
    <property type="entry name" value="VCBS_dom"/>
</dbReference>
<dbReference type="InterPro" id="IPR011049">
    <property type="entry name" value="Serralysin-like_metalloprot_C"/>
</dbReference>
<feature type="region of interest" description="Disordered" evidence="8">
    <location>
        <begin position="1"/>
        <end position="23"/>
    </location>
</feature>
<dbReference type="SUPFAM" id="SSF53300">
    <property type="entry name" value="vWA-like"/>
    <property type="match status" value="1"/>
</dbReference>
<evidence type="ECO:0000256" key="3">
    <source>
        <dbReference type="ARBA" id="ARBA00022692"/>
    </source>
</evidence>
<evidence type="ECO:0000256" key="8">
    <source>
        <dbReference type="SAM" id="MobiDB-lite"/>
    </source>
</evidence>
<dbReference type="SUPFAM" id="SSF51120">
    <property type="entry name" value="beta-Roll"/>
    <property type="match status" value="1"/>
</dbReference>
<dbReference type="InterPro" id="IPR002035">
    <property type="entry name" value="VWF_A"/>
</dbReference>
<keyword evidence="3" id="KW-0812">Transmembrane</keyword>
<keyword evidence="4" id="KW-0401">Integrin</keyword>
<dbReference type="Pfam" id="PF00362">
    <property type="entry name" value="Integrin_beta"/>
    <property type="match status" value="1"/>
</dbReference>
<dbReference type="Proteomes" id="UP001069802">
    <property type="component" value="Unassembled WGS sequence"/>
</dbReference>
<protein>
    <submittedName>
        <fullName evidence="10">DUF5801 domain-containing protein</fullName>
    </submittedName>
</protein>
<evidence type="ECO:0000256" key="2">
    <source>
        <dbReference type="ARBA" id="ARBA00007449"/>
    </source>
</evidence>
<feature type="region of interest" description="Disordered" evidence="8">
    <location>
        <begin position="1555"/>
        <end position="1581"/>
    </location>
</feature>
<dbReference type="InterPro" id="IPR036465">
    <property type="entry name" value="vWFA_dom_sf"/>
</dbReference>
<dbReference type="Gene3D" id="3.40.50.410">
    <property type="entry name" value="von Willebrand factor, type A domain"/>
    <property type="match status" value="1"/>
</dbReference>
<feature type="domain" description="VWFA" evidence="9">
    <location>
        <begin position="358"/>
        <end position="580"/>
    </location>
</feature>